<proteinExistence type="predicted"/>
<evidence type="ECO:0000313" key="3">
    <source>
        <dbReference type="Proteomes" id="UP001221558"/>
    </source>
</evidence>
<dbReference type="InterPro" id="IPR011727">
    <property type="entry name" value="CHP02117"/>
</dbReference>
<dbReference type="Pfam" id="PF09601">
    <property type="entry name" value="DUF2459"/>
    <property type="match status" value="1"/>
</dbReference>
<keyword evidence="3" id="KW-1185">Reference proteome</keyword>
<name>A0ABY7WI58_9SPHI</name>
<protein>
    <submittedName>
        <fullName evidence="2">TIGR02117 family protein</fullName>
    </submittedName>
</protein>
<accession>A0ABY7WI58</accession>
<dbReference type="NCBIfam" id="TIGR02117">
    <property type="entry name" value="chp_urease_rgn"/>
    <property type="match status" value="1"/>
</dbReference>
<dbReference type="Proteomes" id="UP001221558">
    <property type="component" value="Chromosome"/>
</dbReference>
<evidence type="ECO:0000313" key="2">
    <source>
        <dbReference type="EMBL" id="WDF69306.1"/>
    </source>
</evidence>
<evidence type="ECO:0000256" key="1">
    <source>
        <dbReference type="SAM" id="Phobius"/>
    </source>
</evidence>
<feature type="transmembrane region" description="Helical" evidence="1">
    <location>
        <begin position="6"/>
        <end position="25"/>
    </location>
</feature>
<dbReference type="EMBL" id="CP117880">
    <property type="protein sequence ID" value="WDF69306.1"/>
    <property type="molecule type" value="Genomic_DNA"/>
</dbReference>
<dbReference type="RefSeq" id="WP_274268031.1">
    <property type="nucleotide sequence ID" value="NZ_CP117880.1"/>
</dbReference>
<reference evidence="2 3" key="1">
    <citation type="submission" date="2023-02" db="EMBL/GenBank/DDBJ databases">
        <title>Genome sequence of Sphingobacterium sp. KACC 22765.</title>
        <authorList>
            <person name="Kim S."/>
            <person name="Heo J."/>
            <person name="Kwon S.-W."/>
        </authorList>
    </citation>
    <scope>NUCLEOTIDE SEQUENCE [LARGE SCALE GENOMIC DNA]</scope>
    <source>
        <strain evidence="2 3">KACC 22765</strain>
    </source>
</reference>
<keyword evidence="1" id="KW-0812">Transmembrane</keyword>
<keyword evidence="1" id="KW-0472">Membrane</keyword>
<gene>
    <name evidence="2" type="ORF">PQ465_02725</name>
</gene>
<keyword evidence="1" id="KW-1133">Transmembrane helix</keyword>
<organism evidence="2 3">
    <name type="scientific">Sphingobacterium oryzagri</name>
    <dbReference type="NCBI Taxonomy" id="3025669"/>
    <lineage>
        <taxon>Bacteria</taxon>
        <taxon>Pseudomonadati</taxon>
        <taxon>Bacteroidota</taxon>
        <taxon>Sphingobacteriia</taxon>
        <taxon>Sphingobacteriales</taxon>
        <taxon>Sphingobacteriaceae</taxon>
        <taxon>Sphingobacterium</taxon>
    </lineage>
</organism>
<sequence>MIWIGYFLLSLLVFAILYFCAEFMLSRTPAKAAKQADERHIPVYLLSNGVHTDIVLPVRNEQIDWSTVFPYAHTLGGDTSQNWMAIGWGDKGFYLNTPEWKDLSLKTALVAGFGLGETALHVTYYKQLQTGEHCRLTRVSEKQYALLSNYVLANIEKDRAGQAMLIATNAQYSQDDAFYEAKGAYSLFFSCNTWTNNALKTAQMPAGVWTVFSSGILRHYPL</sequence>